<keyword evidence="1" id="KW-0472">Membrane</keyword>
<reference evidence="4 5" key="1">
    <citation type="submission" date="2020-02" db="EMBL/GenBank/DDBJ databases">
        <title>Broccoli isolated Pseudomonas sp.</title>
        <authorList>
            <person name="Fujikawa T."/>
            <person name="Sawada H."/>
        </authorList>
    </citation>
    <scope>NUCLEOTIDE SEQUENCE [LARGE SCALE GENOMIC DNA]</scope>
    <source>
        <strain evidence="3 5">MAFF212427</strain>
        <strain evidence="2 4">MAFF212428</strain>
    </source>
</reference>
<dbReference type="Proteomes" id="UP000480410">
    <property type="component" value="Unassembled WGS sequence"/>
</dbReference>
<feature type="transmembrane region" description="Helical" evidence="1">
    <location>
        <begin position="67"/>
        <end position="87"/>
    </location>
</feature>
<dbReference type="Proteomes" id="UP000482634">
    <property type="component" value="Unassembled WGS sequence"/>
</dbReference>
<dbReference type="Pfam" id="PF11804">
    <property type="entry name" value="DUF3325"/>
    <property type="match status" value="1"/>
</dbReference>
<keyword evidence="5" id="KW-1185">Reference proteome</keyword>
<gene>
    <name evidence="2" type="ORF">G3435_03570</name>
    <name evidence="3" type="ORF">G3436_17890</name>
</gene>
<dbReference type="EMBL" id="JAAHBV010000058">
    <property type="protein sequence ID" value="NER59302.1"/>
    <property type="molecule type" value="Genomic_DNA"/>
</dbReference>
<keyword evidence="1" id="KW-1133">Transmembrane helix</keyword>
<proteinExistence type="predicted"/>
<feature type="transmembrane region" description="Helical" evidence="1">
    <location>
        <begin position="93"/>
        <end position="111"/>
    </location>
</feature>
<accession>A0A6M0CPN0</accession>
<evidence type="ECO:0000313" key="2">
    <source>
        <dbReference type="EMBL" id="NER59302.1"/>
    </source>
</evidence>
<dbReference type="InterPro" id="IPR021762">
    <property type="entry name" value="DUF3325"/>
</dbReference>
<dbReference type="AlphaFoldDB" id="A0A6B3NTX9"/>
<feature type="transmembrane region" description="Helical" evidence="1">
    <location>
        <begin position="39"/>
        <end position="60"/>
    </location>
</feature>
<dbReference type="EMBL" id="JAAHBU010000267">
    <property type="protein sequence ID" value="NER65396.1"/>
    <property type="molecule type" value="Genomic_DNA"/>
</dbReference>
<name>A0A6B3NTX9_9PSED</name>
<evidence type="ECO:0000313" key="5">
    <source>
        <dbReference type="Proteomes" id="UP000482634"/>
    </source>
</evidence>
<protein>
    <submittedName>
        <fullName evidence="3">DUF3325 domain-containing protein</fullName>
    </submittedName>
</protein>
<evidence type="ECO:0000313" key="4">
    <source>
        <dbReference type="Proteomes" id="UP000480410"/>
    </source>
</evidence>
<organism evidence="3 5">
    <name type="scientific">Pseudomonas brassicae</name>
    <dbReference type="NCBI Taxonomy" id="2708063"/>
    <lineage>
        <taxon>Bacteria</taxon>
        <taxon>Pseudomonadati</taxon>
        <taxon>Pseudomonadota</taxon>
        <taxon>Gammaproteobacteria</taxon>
        <taxon>Pseudomonadales</taxon>
        <taxon>Pseudomonadaceae</taxon>
        <taxon>Pseudomonas</taxon>
    </lineage>
</organism>
<sequence length="114" mass="12368">MVMIGAVVFAYLGMLALCLGLERHYKQVWGRVPARGLRVALRVAGWLALAVSFWLCGLAWGWAIGPVAWCGVISLAGFVLVMVLPYWPRVAVWLVGVVPVWLVGVIGVGWGHQG</sequence>
<comment type="caution">
    <text evidence="3">The sequence shown here is derived from an EMBL/GenBank/DDBJ whole genome shotgun (WGS) entry which is preliminary data.</text>
</comment>
<evidence type="ECO:0000256" key="1">
    <source>
        <dbReference type="SAM" id="Phobius"/>
    </source>
</evidence>
<accession>A0A6B3NTX9</accession>
<evidence type="ECO:0000313" key="3">
    <source>
        <dbReference type="EMBL" id="NER65396.1"/>
    </source>
</evidence>
<dbReference type="RefSeq" id="WP_163947580.1">
    <property type="nucleotide sequence ID" value="NZ_JAAHBU010000267.1"/>
</dbReference>
<keyword evidence="1" id="KW-0812">Transmembrane</keyword>